<dbReference type="InterPro" id="IPR028082">
    <property type="entry name" value="Peripla_BP_I"/>
</dbReference>
<name>A0A918CDE8_9DEIO</name>
<organism evidence="5 6">
    <name type="scientific">Deinococcus ruber</name>
    <dbReference type="NCBI Taxonomy" id="1848197"/>
    <lineage>
        <taxon>Bacteria</taxon>
        <taxon>Thermotogati</taxon>
        <taxon>Deinococcota</taxon>
        <taxon>Deinococci</taxon>
        <taxon>Deinococcales</taxon>
        <taxon>Deinococcaceae</taxon>
        <taxon>Deinococcus</taxon>
    </lineage>
</organism>
<dbReference type="SUPFAM" id="SSF53822">
    <property type="entry name" value="Periplasmic binding protein-like I"/>
    <property type="match status" value="1"/>
</dbReference>
<dbReference type="GO" id="GO:0003700">
    <property type="term" value="F:DNA-binding transcription factor activity"/>
    <property type="evidence" value="ECO:0007669"/>
    <property type="project" value="TreeGrafter"/>
</dbReference>
<keyword evidence="2" id="KW-0238">DNA-binding</keyword>
<dbReference type="Proteomes" id="UP000603865">
    <property type="component" value="Unassembled WGS sequence"/>
</dbReference>
<dbReference type="AlphaFoldDB" id="A0A918CDE8"/>
<keyword evidence="3" id="KW-0804">Transcription</keyword>
<sequence length="335" mass="35542">MTDTEAPLQKPALRGAGIREVARQAGVSIATVSRVFNDAEAVSSDTRERVVALASSLGYEPSPLGRNLVRGRSYLIGLIVPNVSFPLYGAMIHGIEDVLGSHGMSVLLASSHDAAATEVRAAQNILRHAVDGGIVINSMVGLALPTQRQSGWVHVTPEPPGLPCRVELDNEEGGRLAAMELLRNRHRHFAYVGAKGRESADRERGFAEVLRDAGFDYRRFEGDYSEASGMQAGAALLDGPLDAVFAAGDLMAAGVMRALHMRGVQVPGQVAVVGFDDAAIASLLYPRLTSIRQPGYLMGAAAAQLSLNFIRGRPTEPVIFSPELVARESTGPPSA</sequence>
<dbReference type="SMART" id="SM00354">
    <property type="entry name" value="HTH_LACI"/>
    <property type="match status" value="1"/>
</dbReference>
<comment type="caution">
    <text evidence="5">The sequence shown here is derived from an EMBL/GenBank/DDBJ whole genome shotgun (WGS) entry which is preliminary data.</text>
</comment>
<evidence type="ECO:0000256" key="2">
    <source>
        <dbReference type="ARBA" id="ARBA00023125"/>
    </source>
</evidence>
<dbReference type="SUPFAM" id="SSF47413">
    <property type="entry name" value="lambda repressor-like DNA-binding domains"/>
    <property type="match status" value="1"/>
</dbReference>
<dbReference type="Gene3D" id="3.40.50.2300">
    <property type="match status" value="2"/>
</dbReference>
<proteinExistence type="predicted"/>
<dbReference type="InterPro" id="IPR046335">
    <property type="entry name" value="LacI/GalR-like_sensor"/>
</dbReference>
<dbReference type="RefSeq" id="WP_189091693.1">
    <property type="nucleotide sequence ID" value="NZ_BMQL01000022.1"/>
</dbReference>
<protein>
    <submittedName>
        <fullName evidence="5">LacI family transcriptional regulator</fullName>
    </submittedName>
</protein>
<dbReference type="EMBL" id="BMQL01000022">
    <property type="protein sequence ID" value="GGR18492.1"/>
    <property type="molecule type" value="Genomic_DNA"/>
</dbReference>
<dbReference type="InterPro" id="IPR000843">
    <property type="entry name" value="HTH_LacI"/>
</dbReference>
<dbReference type="Pfam" id="PF13377">
    <property type="entry name" value="Peripla_BP_3"/>
    <property type="match status" value="1"/>
</dbReference>
<dbReference type="CDD" id="cd06267">
    <property type="entry name" value="PBP1_LacI_sugar_binding-like"/>
    <property type="match status" value="1"/>
</dbReference>
<dbReference type="GO" id="GO:0000976">
    <property type="term" value="F:transcription cis-regulatory region binding"/>
    <property type="evidence" value="ECO:0007669"/>
    <property type="project" value="TreeGrafter"/>
</dbReference>
<keyword evidence="6" id="KW-1185">Reference proteome</keyword>
<dbReference type="Gene3D" id="1.10.260.40">
    <property type="entry name" value="lambda repressor-like DNA-binding domains"/>
    <property type="match status" value="1"/>
</dbReference>
<evidence type="ECO:0000256" key="3">
    <source>
        <dbReference type="ARBA" id="ARBA00023163"/>
    </source>
</evidence>
<dbReference type="Pfam" id="PF00356">
    <property type="entry name" value="LacI"/>
    <property type="match status" value="1"/>
</dbReference>
<keyword evidence="1" id="KW-0805">Transcription regulation</keyword>
<dbReference type="PROSITE" id="PS50932">
    <property type="entry name" value="HTH_LACI_2"/>
    <property type="match status" value="1"/>
</dbReference>
<dbReference type="InterPro" id="IPR010982">
    <property type="entry name" value="Lambda_DNA-bd_dom_sf"/>
</dbReference>
<gene>
    <name evidence="5" type="primary">lacI</name>
    <name evidence="5" type="ORF">GCM10008957_33870</name>
</gene>
<feature type="domain" description="HTH lacI-type" evidence="4">
    <location>
        <begin position="16"/>
        <end position="70"/>
    </location>
</feature>
<evidence type="ECO:0000313" key="5">
    <source>
        <dbReference type="EMBL" id="GGR18492.1"/>
    </source>
</evidence>
<reference evidence="5" key="1">
    <citation type="journal article" date="2014" name="Int. J. Syst. Evol. Microbiol.">
        <title>Complete genome sequence of Corynebacterium casei LMG S-19264T (=DSM 44701T), isolated from a smear-ripened cheese.</title>
        <authorList>
            <consortium name="US DOE Joint Genome Institute (JGI-PGF)"/>
            <person name="Walter F."/>
            <person name="Albersmeier A."/>
            <person name="Kalinowski J."/>
            <person name="Ruckert C."/>
        </authorList>
    </citation>
    <scope>NUCLEOTIDE SEQUENCE</scope>
    <source>
        <strain evidence="5">JCM 31311</strain>
    </source>
</reference>
<evidence type="ECO:0000256" key="1">
    <source>
        <dbReference type="ARBA" id="ARBA00023015"/>
    </source>
</evidence>
<dbReference type="CDD" id="cd01392">
    <property type="entry name" value="HTH_LacI"/>
    <property type="match status" value="1"/>
</dbReference>
<dbReference type="PANTHER" id="PTHR30146:SF109">
    <property type="entry name" value="HTH-TYPE TRANSCRIPTIONAL REGULATOR GALS"/>
    <property type="match status" value="1"/>
</dbReference>
<reference evidence="5" key="2">
    <citation type="submission" date="2020-09" db="EMBL/GenBank/DDBJ databases">
        <authorList>
            <person name="Sun Q."/>
            <person name="Ohkuma M."/>
        </authorList>
    </citation>
    <scope>NUCLEOTIDE SEQUENCE</scope>
    <source>
        <strain evidence="5">JCM 31311</strain>
    </source>
</reference>
<evidence type="ECO:0000259" key="4">
    <source>
        <dbReference type="PROSITE" id="PS50932"/>
    </source>
</evidence>
<evidence type="ECO:0000313" key="6">
    <source>
        <dbReference type="Proteomes" id="UP000603865"/>
    </source>
</evidence>
<accession>A0A918CDE8</accession>
<dbReference type="PANTHER" id="PTHR30146">
    <property type="entry name" value="LACI-RELATED TRANSCRIPTIONAL REPRESSOR"/>
    <property type="match status" value="1"/>
</dbReference>